<sequence>MQVYGLVSSPYSLKDEKVEIKSMEIQLEEYATETTEAISNYFLFLHGILQNEEKRIMDTFKRSCEEPQLKLKKTFQILTESQEDLNVMRGNLEEYLEKPPYDINLNAVIKICNKQLEKIPCRLQVTKIQDNPFRFEIKKDIFENLKEYYNYYYADPGISIKLGKFHEDINSILKSSMLFDNTVIAQFCQKDSTSNKKEKNFQQNKMTKSSKSSSNSNSSDSLRDNSPPVTSLMNNMRNSLCLPDNNDTMAEQHHIYVRVTNVWTPDRFYVQIINETQKISEFSNIYSNCVSAERVPITIEENRFYMVYHRNDKQWYRAILNKILARNLCRMFLMDFGMMYTVNKDRLREMDADHEKVPFAAKRCAIHNIIPANIKWTKEARHFLIEITQNSPARLSIIENFNDRRYEVDLHNNQTKSIRESFLYTGLARDKPGFSSFKAQIKTIIPNFKVENGLIKHYFQAGEIFNVTITHLVNPQEFYVIKNDLIHEQQQFQNDLNECYGSTTIKHKQLYLGTIQMYCVVCLDESWHRAVIEEIKKDGYITVRLVDKGTRELINWRQAYIVEERFRKVQEYALRCGLADIEPLQENDYTYTSTAIKDFKQMATNPNLRIEICSVRENGYKVALFVIKKKMDINVGASLVKSKYGISTGEATQEPEISGATKNQFQLTELFNHERSIGGMNLFNTSKKGNTNNASSEKMANKILKRTPVIITHIVNPGEFYIKLSSLSEGTNVFHKQIQDTQNQKYQMMSKSEISMNWNIGDVCMVYAKCQYTSNTSSLHEKFNLSLTLLENKEWYRGVIIDIITDSISKLNYSIFLRDVGTTLQSISVDQLFPIDPLLNRVSNSVYRCKLACVEPAGGQNWSLTSIDCFKHCIKKFESLGSTLQSKCLTDKKSIPIVLWGLITETSDPLAPCITKYSNINYILVKKGLAHLTEPLDTSKQFDQIEQIELAEDEIKLEEWVKSFANNAMLTAIERIADNPLRNSRDGICGDSLSEKYASCIEFSFEYDELSDIPTTGQTIAPKAWLTCRRIEKTLFTGYPTYIDYDCVIYIHDNEGHGILERMCLKLGRKYGSITPPPPDYKYVKGQPIVAAYSEKEVRKLYRCIVEGLPNDDSNEWTVRYIDYGNVETVGAHSMRPYAPYPNLKAIANKFRIKGIKPKFGAEKFSTIALDFIHLNTVARWVTVRISESELHKSIRFCKINHGAIDIAHYTIEEGYADHYNYNSWIESNLIGSNKPRNPILFRENSNNPFKPASKMDIQMANRYDNDTDDNDGDTEDEYEGLDELIEHLDNKRKPTFDQSSAMIQSQVIDQHDSSLVTHQLPKRRMFEDKEYTEMLNEMKVFESETEFVNDAFCKGVDERNQTDLKNGVHGDNDLDVIILEQGFENDYCYWNCPKDENLCEEEKEEMENDEQSSFSHVERDLESEFEQFNPNATSTAASHFSGIEFFKQPQLPMSMNDFFCSVASILKPTLLQVFPHHLEYEYNEMDMQRTIKRMVKMSPPLMKFEPRTVCLARYTKDKRWYRAVICKYSPDSKMVEVLYVDYLNSEALPVKDVRQCPKELLFLPLRTFRVRLYDVKPNPEKSESEIRSALHNLLSRRKLYAVIKKRSIIPQTNDDIAFDTTEDFHAIDTLLPPQNKLMNVVLYASPKFAEKGITVYESLIQSEMFIRI</sequence>
<dbReference type="Gene3D" id="2.30.30.140">
    <property type="match status" value="5"/>
</dbReference>
<dbReference type="PROSITE" id="PS50304">
    <property type="entry name" value="TUDOR"/>
    <property type="match status" value="2"/>
</dbReference>
<proteinExistence type="predicted"/>
<evidence type="ECO:0000313" key="4">
    <source>
        <dbReference type="Proteomes" id="UP000091820"/>
    </source>
</evidence>
<feature type="domain" description="Tudor" evidence="2">
    <location>
        <begin position="1504"/>
        <end position="1564"/>
    </location>
</feature>
<dbReference type="SMART" id="SM00333">
    <property type="entry name" value="TUDOR"/>
    <property type="match status" value="4"/>
</dbReference>
<dbReference type="EnsemblMetazoa" id="GBRI004288-RA">
    <property type="protein sequence ID" value="GBRI004288-PA"/>
    <property type="gene ID" value="GBRI004288"/>
</dbReference>
<dbReference type="SUPFAM" id="SSF63748">
    <property type="entry name" value="Tudor/PWWP/MBT"/>
    <property type="match status" value="4"/>
</dbReference>
<name>A0A1A9W2S8_9MUSC</name>
<reference evidence="3" key="2">
    <citation type="submission" date="2020-05" db="UniProtKB">
        <authorList>
            <consortium name="EnsemblMetazoa"/>
        </authorList>
    </citation>
    <scope>IDENTIFICATION</scope>
    <source>
        <strain evidence="3">IAEA</strain>
    </source>
</reference>
<dbReference type="PANTHER" id="PTHR16442:SF1">
    <property type="entry name" value="RING FINGER PROTEIN 17"/>
    <property type="match status" value="1"/>
</dbReference>
<dbReference type="InterPro" id="IPR035437">
    <property type="entry name" value="SNase_OB-fold_sf"/>
</dbReference>
<dbReference type="VEuPathDB" id="VectorBase:GBRI004288"/>
<dbReference type="InterPro" id="IPR002999">
    <property type="entry name" value="Tudor"/>
</dbReference>
<evidence type="ECO:0000256" key="1">
    <source>
        <dbReference type="SAM" id="MobiDB-lite"/>
    </source>
</evidence>
<protein>
    <recommendedName>
        <fullName evidence="2">Tudor domain-containing protein</fullName>
    </recommendedName>
</protein>
<dbReference type="Gene3D" id="2.40.50.90">
    <property type="match status" value="5"/>
</dbReference>
<feature type="domain" description="Tudor" evidence="2">
    <location>
        <begin position="298"/>
        <end position="357"/>
    </location>
</feature>
<keyword evidence="4" id="KW-1185">Reference proteome</keyword>
<dbReference type="FunFam" id="2.30.30.140:FF:000018">
    <property type="entry name" value="Serine/threonine-protein kinase 31"/>
    <property type="match status" value="1"/>
</dbReference>
<dbReference type="GO" id="GO:0005737">
    <property type="term" value="C:cytoplasm"/>
    <property type="evidence" value="ECO:0007669"/>
    <property type="project" value="UniProtKB-ARBA"/>
</dbReference>
<feature type="compositionally biased region" description="Low complexity" evidence="1">
    <location>
        <begin position="209"/>
        <end position="226"/>
    </location>
</feature>
<dbReference type="CDD" id="cd20379">
    <property type="entry name" value="Tudor_dTUD-like"/>
    <property type="match status" value="1"/>
</dbReference>
<dbReference type="Proteomes" id="UP000091820">
    <property type="component" value="Unassembled WGS sequence"/>
</dbReference>
<reference evidence="4" key="1">
    <citation type="submission" date="2014-03" db="EMBL/GenBank/DDBJ databases">
        <authorList>
            <person name="Aksoy S."/>
            <person name="Warren W."/>
            <person name="Wilson R.K."/>
        </authorList>
    </citation>
    <scope>NUCLEOTIDE SEQUENCE [LARGE SCALE GENOMIC DNA]</scope>
    <source>
        <strain evidence="4">IAEA</strain>
    </source>
</reference>
<dbReference type="PANTHER" id="PTHR16442">
    <property type="entry name" value="RING FINGER PROTEIN 17"/>
    <property type="match status" value="1"/>
</dbReference>
<dbReference type="STRING" id="37001.A0A1A9W2S8"/>
<organism evidence="3 4">
    <name type="scientific">Glossina brevipalpis</name>
    <dbReference type="NCBI Taxonomy" id="37001"/>
    <lineage>
        <taxon>Eukaryota</taxon>
        <taxon>Metazoa</taxon>
        <taxon>Ecdysozoa</taxon>
        <taxon>Arthropoda</taxon>
        <taxon>Hexapoda</taxon>
        <taxon>Insecta</taxon>
        <taxon>Pterygota</taxon>
        <taxon>Neoptera</taxon>
        <taxon>Endopterygota</taxon>
        <taxon>Diptera</taxon>
        <taxon>Brachycera</taxon>
        <taxon>Muscomorpha</taxon>
        <taxon>Hippoboscoidea</taxon>
        <taxon>Glossinidae</taxon>
        <taxon>Glossina</taxon>
    </lineage>
</organism>
<evidence type="ECO:0000313" key="3">
    <source>
        <dbReference type="EnsemblMetazoa" id="GBRI004288-PA"/>
    </source>
</evidence>
<dbReference type="Pfam" id="PF00567">
    <property type="entry name" value="TUDOR"/>
    <property type="match status" value="4"/>
</dbReference>
<accession>A0A1A9W2S8</accession>
<feature type="region of interest" description="Disordered" evidence="1">
    <location>
        <begin position="195"/>
        <end position="229"/>
    </location>
</feature>
<evidence type="ECO:0000259" key="2">
    <source>
        <dbReference type="PROSITE" id="PS50304"/>
    </source>
</evidence>